<gene>
    <name evidence="7" type="ORF">PHYEVI_LOCUS3675</name>
</gene>
<evidence type="ECO:0000259" key="6">
    <source>
        <dbReference type="Pfam" id="PF13873"/>
    </source>
</evidence>
<evidence type="ECO:0000256" key="3">
    <source>
        <dbReference type="ARBA" id="ARBA00023015"/>
    </source>
</evidence>
<evidence type="ECO:0000256" key="5">
    <source>
        <dbReference type="ARBA" id="ARBA00025466"/>
    </source>
</evidence>
<dbReference type="OrthoDB" id="6759514at2759"/>
<comment type="function">
    <text evidence="5">Involved in transvection phenomena (= synapsis-dependent gene expression), where the synaptic pairing of chromosomes carrying genes with which zeste interacts influences the expression of these genes. Zeste binds to DNA and stimulates transcription from a nearby promoter.</text>
</comment>
<evidence type="ECO:0000256" key="4">
    <source>
        <dbReference type="ARBA" id="ARBA00023163"/>
    </source>
</evidence>
<evidence type="ECO:0000313" key="8">
    <source>
        <dbReference type="Proteomes" id="UP001153712"/>
    </source>
</evidence>
<protein>
    <recommendedName>
        <fullName evidence="2">Regulatory protein zeste</fullName>
    </recommendedName>
</protein>
<sequence>MEKKRCPKTTKSQYLLLLEFLQDNRIIITGKTAPQDRLEIEQLWKEFANRVNSKPVGPPKTWEQWRQVYTDWKANTKKKSKRIMLNADKTGPEECLNDIEEGLLSLITNIHFGADADVINDVNDTTQVIILEEPSDVQNIQNRGIKRKLKEEIYKNFPVEAALPAAPSRETPRNAKESLVGETSRNVGRLADAAERIADSLEEIKNCKDKKNRLLYFKMFNTLEGYEDF</sequence>
<feature type="domain" description="Myb/SANT-like DNA-binding" evidence="6">
    <location>
        <begin position="5"/>
        <end position="79"/>
    </location>
</feature>
<evidence type="ECO:0000256" key="1">
    <source>
        <dbReference type="ARBA" id="ARBA00011764"/>
    </source>
</evidence>
<accession>A0A9N9TNH9</accession>
<dbReference type="AlphaFoldDB" id="A0A9N9TNH9"/>
<name>A0A9N9TNH9_PHYSR</name>
<comment type="subunit">
    <text evidence="1">Self-associates forming complexes of several hundred monomers.</text>
</comment>
<dbReference type="Pfam" id="PF13873">
    <property type="entry name" value="Myb_DNA-bind_5"/>
    <property type="match status" value="1"/>
</dbReference>
<keyword evidence="4" id="KW-0804">Transcription</keyword>
<keyword evidence="8" id="KW-1185">Reference proteome</keyword>
<dbReference type="Proteomes" id="UP001153712">
    <property type="component" value="Chromosome 13"/>
</dbReference>
<organism evidence="7 8">
    <name type="scientific">Phyllotreta striolata</name>
    <name type="common">Striped flea beetle</name>
    <name type="synonym">Crioceris striolata</name>
    <dbReference type="NCBI Taxonomy" id="444603"/>
    <lineage>
        <taxon>Eukaryota</taxon>
        <taxon>Metazoa</taxon>
        <taxon>Ecdysozoa</taxon>
        <taxon>Arthropoda</taxon>
        <taxon>Hexapoda</taxon>
        <taxon>Insecta</taxon>
        <taxon>Pterygota</taxon>
        <taxon>Neoptera</taxon>
        <taxon>Endopterygota</taxon>
        <taxon>Coleoptera</taxon>
        <taxon>Polyphaga</taxon>
        <taxon>Cucujiformia</taxon>
        <taxon>Chrysomeloidea</taxon>
        <taxon>Chrysomelidae</taxon>
        <taxon>Galerucinae</taxon>
        <taxon>Alticini</taxon>
        <taxon>Phyllotreta</taxon>
    </lineage>
</organism>
<evidence type="ECO:0000313" key="7">
    <source>
        <dbReference type="EMBL" id="CAG9857270.1"/>
    </source>
</evidence>
<reference evidence="7" key="1">
    <citation type="submission" date="2022-01" db="EMBL/GenBank/DDBJ databases">
        <authorList>
            <person name="King R."/>
        </authorList>
    </citation>
    <scope>NUCLEOTIDE SEQUENCE</scope>
</reference>
<dbReference type="InterPro" id="IPR028002">
    <property type="entry name" value="Myb_DNA-bind_5"/>
</dbReference>
<proteinExistence type="predicted"/>
<keyword evidence="3" id="KW-0805">Transcription regulation</keyword>
<dbReference type="EMBL" id="OU900106">
    <property type="protein sequence ID" value="CAG9857270.1"/>
    <property type="molecule type" value="Genomic_DNA"/>
</dbReference>
<evidence type="ECO:0000256" key="2">
    <source>
        <dbReference type="ARBA" id="ARBA00016807"/>
    </source>
</evidence>